<evidence type="ECO:0000256" key="4">
    <source>
        <dbReference type="ARBA" id="ARBA00023163"/>
    </source>
</evidence>
<dbReference type="InterPro" id="IPR007324">
    <property type="entry name" value="Sugar-bd_dom_put"/>
</dbReference>
<dbReference type="OrthoDB" id="9806345at2"/>
<dbReference type="EMBL" id="WMIG01000031">
    <property type="protein sequence ID" value="MTH62333.1"/>
    <property type="molecule type" value="Genomic_DNA"/>
</dbReference>
<name>A0A844HPL8_9RHOB</name>
<evidence type="ECO:0000256" key="3">
    <source>
        <dbReference type="ARBA" id="ARBA00023125"/>
    </source>
</evidence>
<feature type="domain" description="Sugar-binding" evidence="5">
    <location>
        <begin position="64"/>
        <end position="316"/>
    </location>
</feature>
<dbReference type="InterPro" id="IPR013324">
    <property type="entry name" value="RNA_pol_sigma_r3/r4-like"/>
</dbReference>
<dbReference type="SUPFAM" id="SSF100950">
    <property type="entry name" value="NagB/RpiA/CoA transferase-like"/>
    <property type="match status" value="1"/>
</dbReference>
<dbReference type="RefSeq" id="WP_155042280.1">
    <property type="nucleotide sequence ID" value="NZ_WMIG01000031.1"/>
</dbReference>
<keyword evidence="8" id="KW-1185">Reference proteome</keyword>
<comment type="caution">
    <text evidence="7">The sequence shown here is derived from an EMBL/GenBank/DDBJ whole genome shotgun (WGS) entry which is preliminary data.</text>
</comment>
<keyword evidence="4" id="KW-0804">Transcription</keyword>
<dbReference type="SUPFAM" id="SSF88659">
    <property type="entry name" value="Sigma3 and sigma4 domains of RNA polymerase sigma factors"/>
    <property type="match status" value="1"/>
</dbReference>
<dbReference type="Proteomes" id="UP000449846">
    <property type="component" value="Unassembled WGS sequence"/>
</dbReference>
<sequence length="326" mass="35342">MADMLLDYQLARQIQTVLVMHFIEGVKQSEISERLNLSTSKVNRLIAQGRKLGMVQIEITSPWQRLTEWEKRLVAASQLRSAVVTPTLSEKSDTQLGQVGGAAADLLLETLRDGDVVAITGGKAVSAVVEKLSPERPLDVTVVPLTGGVQGKYYTDVNHLVSRMAERLGGRAMLVHAPLLAENREQREMLCAMHPVREVFELARRANVVLTGIGSIAPRGSSYYDLAPLSEADGTLLVNLGVGAEFMAYLIGQNGRVADYALNSRLVAVHPSELASCRQVIGVACGAQKVDPIRAVLRGGFLNTLVTDERTVEALVTKLEGERHVA</sequence>
<evidence type="ECO:0000313" key="8">
    <source>
        <dbReference type="Proteomes" id="UP000449846"/>
    </source>
</evidence>
<feature type="domain" description="RNA polymerase sigma factor 70 region 4 type 2" evidence="6">
    <location>
        <begin position="10"/>
        <end position="51"/>
    </location>
</feature>
<dbReference type="InterPro" id="IPR051054">
    <property type="entry name" value="SorC_transcr_regulators"/>
</dbReference>
<accession>A0A844HPL8</accession>
<dbReference type="Pfam" id="PF04198">
    <property type="entry name" value="Sugar-bind"/>
    <property type="match status" value="1"/>
</dbReference>
<evidence type="ECO:0000256" key="2">
    <source>
        <dbReference type="ARBA" id="ARBA00023015"/>
    </source>
</evidence>
<gene>
    <name evidence="7" type="ORF">GL300_24415</name>
</gene>
<evidence type="ECO:0000259" key="5">
    <source>
        <dbReference type="Pfam" id="PF04198"/>
    </source>
</evidence>
<keyword evidence="2" id="KW-0805">Transcription regulation</keyword>
<dbReference type="PANTHER" id="PTHR34294:SF1">
    <property type="entry name" value="TRANSCRIPTIONAL REGULATOR LSRR"/>
    <property type="match status" value="1"/>
</dbReference>
<evidence type="ECO:0000256" key="1">
    <source>
        <dbReference type="ARBA" id="ARBA00010466"/>
    </source>
</evidence>
<dbReference type="InterPro" id="IPR037171">
    <property type="entry name" value="NagB/RpiA_transferase-like"/>
</dbReference>
<dbReference type="InterPro" id="IPR013249">
    <property type="entry name" value="RNA_pol_sigma70_r4_t2"/>
</dbReference>
<dbReference type="Gene3D" id="1.10.10.60">
    <property type="entry name" value="Homeodomain-like"/>
    <property type="match status" value="1"/>
</dbReference>
<protein>
    <submittedName>
        <fullName evidence="7">Sugar-binding transcriptional regulator</fullName>
    </submittedName>
</protein>
<evidence type="ECO:0000259" key="6">
    <source>
        <dbReference type="Pfam" id="PF08281"/>
    </source>
</evidence>
<keyword evidence="3" id="KW-0238">DNA-binding</keyword>
<reference evidence="7 8" key="1">
    <citation type="submission" date="2019-11" db="EMBL/GenBank/DDBJ databases">
        <authorList>
            <person name="Dong K."/>
        </authorList>
    </citation>
    <scope>NUCLEOTIDE SEQUENCE [LARGE SCALE GENOMIC DNA]</scope>
    <source>
        <strain evidence="7 8">NBRC 112902</strain>
    </source>
</reference>
<organism evidence="7 8">
    <name type="scientific">Paracoccus litorisediminis</name>
    <dbReference type="NCBI Taxonomy" id="2006130"/>
    <lineage>
        <taxon>Bacteria</taxon>
        <taxon>Pseudomonadati</taxon>
        <taxon>Pseudomonadota</taxon>
        <taxon>Alphaproteobacteria</taxon>
        <taxon>Rhodobacterales</taxon>
        <taxon>Paracoccaceae</taxon>
        <taxon>Paracoccus</taxon>
    </lineage>
</organism>
<dbReference type="PANTHER" id="PTHR34294">
    <property type="entry name" value="TRANSCRIPTIONAL REGULATOR-RELATED"/>
    <property type="match status" value="1"/>
</dbReference>
<dbReference type="Pfam" id="PF08281">
    <property type="entry name" value="Sigma70_r4_2"/>
    <property type="match status" value="1"/>
</dbReference>
<dbReference type="GO" id="GO:0030246">
    <property type="term" value="F:carbohydrate binding"/>
    <property type="evidence" value="ECO:0007669"/>
    <property type="project" value="InterPro"/>
</dbReference>
<dbReference type="GO" id="GO:0003677">
    <property type="term" value="F:DNA binding"/>
    <property type="evidence" value="ECO:0007669"/>
    <property type="project" value="UniProtKB-KW"/>
</dbReference>
<dbReference type="GO" id="GO:0006352">
    <property type="term" value="P:DNA-templated transcription initiation"/>
    <property type="evidence" value="ECO:0007669"/>
    <property type="project" value="InterPro"/>
</dbReference>
<evidence type="ECO:0000313" key="7">
    <source>
        <dbReference type="EMBL" id="MTH62333.1"/>
    </source>
</evidence>
<dbReference type="AlphaFoldDB" id="A0A844HPL8"/>
<dbReference type="GO" id="GO:0016987">
    <property type="term" value="F:sigma factor activity"/>
    <property type="evidence" value="ECO:0007669"/>
    <property type="project" value="InterPro"/>
</dbReference>
<proteinExistence type="inferred from homology"/>
<comment type="similarity">
    <text evidence="1">Belongs to the SorC transcriptional regulatory family.</text>
</comment>
<dbReference type="Gene3D" id="3.40.50.1360">
    <property type="match status" value="1"/>
</dbReference>